<sequence length="162" mass="18583">MNKTLGVDLEGEFELSQKHPWDEHHATTTEKVPRIEEGTVLRTPYVLALSDVQPRILHNSPAKDANQTKLTSVDAVASADFFWWAQPVRLVNQLSNLSPETSSRAERIRHFAKGCRYYQDFGKRPEPDFLAFHRLRGRKERAENLDSQREMGQVEISLPAKT</sequence>
<evidence type="ECO:0000256" key="1">
    <source>
        <dbReference type="SAM" id="MobiDB-lite"/>
    </source>
</evidence>
<proteinExistence type="predicted"/>
<reference evidence="2" key="1">
    <citation type="submission" date="2022-12" db="EMBL/GenBank/DDBJ databases">
        <authorList>
            <person name="Petersen C."/>
        </authorList>
    </citation>
    <scope>NUCLEOTIDE SEQUENCE</scope>
    <source>
        <strain evidence="2">IBT 16125</strain>
    </source>
</reference>
<organism evidence="2 3">
    <name type="scientific">Penicillium daleae</name>
    <dbReference type="NCBI Taxonomy" id="63821"/>
    <lineage>
        <taxon>Eukaryota</taxon>
        <taxon>Fungi</taxon>
        <taxon>Dikarya</taxon>
        <taxon>Ascomycota</taxon>
        <taxon>Pezizomycotina</taxon>
        <taxon>Eurotiomycetes</taxon>
        <taxon>Eurotiomycetidae</taxon>
        <taxon>Eurotiales</taxon>
        <taxon>Aspergillaceae</taxon>
        <taxon>Penicillium</taxon>
    </lineage>
</organism>
<gene>
    <name evidence="2" type="ORF">N7458_008104</name>
</gene>
<dbReference type="GeneID" id="81601729"/>
<feature type="region of interest" description="Disordered" evidence="1">
    <location>
        <begin position="143"/>
        <end position="162"/>
    </location>
</feature>
<dbReference type="Proteomes" id="UP001213681">
    <property type="component" value="Unassembled WGS sequence"/>
</dbReference>
<name>A0AAD6C389_9EURO</name>
<evidence type="ECO:0000313" key="3">
    <source>
        <dbReference type="Proteomes" id="UP001213681"/>
    </source>
</evidence>
<dbReference type="AlphaFoldDB" id="A0AAD6C389"/>
<protein>
    <submittedName>
        <fullName evidence="2">Uncharacterized protein</fullName>
    </submittedName>
</protein>
<dbReference type="EMBL" id="JAPVEA010000007">
    <property type="protein sequence ID" value="KAJ5444232.1"/>
    <property type="molecule type" value="Genomic_DNA"/>
</dbReference>
<keyword evidence="3" id="KW-1185">Reference proteome</keyword>
<accession>A0AAD6C389</accession>
<evidence type="ECO:0000313" key="2">
    <source>
        <dbReference type="EMBL" id="KAJ5444232.1"/>
    </source>
</evidence>
<dbReference type="RefSeq" id="XP_056764312.1">
    <property type="nucleotide sequence ID" value="XM_056911486.1"/>
</dbReference>
<reference evidence="2" key="2">
    <citation type="journal article" date="2023" name="IMA Fungus">
        <title>Comparative genomic study of the Penicillium genus elucidates a diverse pangenome and 15 lateral gene transfer events.</title>
        <authorList>
            <person name="Petersen C."/>
            <person name="Sorensen T."/>
            <person name="Nielsen M.R."/>
            <person name="Sondergaard T.E."/>
            <person name="Sorensen J.L."/>
            <person name="Fitzpatrick D.A."/>
            <person name="Frisvad J.C."/>
            <person name="Nielsen K.L."/>
        </authorList>
    </citation>
    <scope>NUCLEOTIDE SEQUENCE</scope>
    <source>
        <strain evidence="2">IBT 16125</strain>
    </source>
</reference>
<comment type="caution">
    <text evidence="2">The sequence shown here is derived from an EMBL/GenBank/DDBJ whole genome shotgun (WGS) entry which is preliminary data.</text>
</comment>